<evidence type="ECO:0000313" key="1">
    <source>
        <dbReference type="EMBL" id="PON83938.1"/>
    </source>
</evidence>
<reference evidence="2" key="1">
    <citation type="submission" date="2016-06" db="EMBL/GenBank/DDBJ databases">
        <title>Parallel loss of symbiosis genes in relatives of nitrogen-fixing non-legume Parasponia.</title>
        <authorList>
            <person name="Van Velzen R."/>
            <person name="Holmer R."/>
            <person name="Bu F."/>
            <person name="Rutten L."/>
            <person name="Van Zeijl A."/>
            <person name="Liu W."/>
            <person name="Santuari L."/>
            <person name="Cao Q."/>
            <person name="Sharma T."/>
            <person name="Shen D."/>
            <person name="Roswanjaya Y."/>
            <person name="Wardhani T."/>
            <person name="Kalhor M.S."/>
            <person name="Jansen J."/>
            <person name="Van den Hoogen J."/>
            <person name="Gungor B."/>
            <person name="Hartog M."/>
            <person name="Hontelez J."/>
            <person name="Verver J."/>
            <person name="Yang W.-C."/>
            <person name="Schijlen E."/>
            <person name="Repin R."/>
            <person name="Schilthuizen M."/>
            <person name="Schranz E."/>
            <person name="Heidstra R."/>
            <person name="Miyata K."/>
            <person name="Fedorova E."/>
            <person name="Kohlen W."/>
            <person name="Bisseling T."/>
            <person name="Smit S."/>
            <person name="Geurts R."/>
        </authorList>
    </citation>
    <scope>NUCLEOTIDE SEQUENCE [LARGE SCALE GENOMIC DNA]</scope>
    <source>
        <strain evidence="2">cv. RG33-2</strain>
    </source>
</reference>
<dbReference type="Proteomes" id="UP000237000">
    <property type="component" value="Unassembled WGS sequence"/>
</dbReference>
<name>A0A2P5EEH9_TREOI</name>
<dbReference type="InParanoid" id="A0A2P5EEH9"/>
<sequence length="110" mass="12679">MMKMFLKFIDEQVWAAIVNGWEPPTVIRNGVIVPKPHKDWIEDEFTATKMNSKGLNAIFSIVDTHHFEYIASCTTSKEAWHILENLYDECDAVEIQSDCCDNQVECPDIE</sequence>
<organism evidence="1 2">
    <name type="scientific">Trema orientale</name>
    <name type="common">Charcoal tree</name>
    <name type="synonym">Celtis orientalis</name>
    <dbReference type="NCBI Taxonomy" id="63057"/>
    <lineage>
        <taxon>Eukaryota</taxon>
        <taxon>Viridiplantae</taxon>
        <taxon>Streptophyta</taxon>
        <taxon>Embryophyta</taxon>
        <taxon>Tracheophyta</taxon>
        <taxon>Spermatophyta</taxon>
        <taxon>Magnoliopsida</taxon>
        <taxon>eudicotyledons</taxon>
        <taxon>Gunneridae</taxon>
        <taxon>Pentapetalae</taxon>
        <taxon>rosids</taxon>
        <taxon>fabids</taxon>
        <taxon>Rosales</taxon>
        <taxon>Cannabaceae</taxon>
        <taxon>Trema</taxon>
    </lineage>
</organism>
<gene>
    <name evidence="1" type="ORF">TorRG33x02_202320</name>
</gene>
<keyword evidence="2" id="KW-1185">Reference proteome</keyword>
<accession>A0A2P5EEH9</accession>
<evidence type="ECO:0000313" key="2">
    <source>
        <dbReference type="Proteomes" id="UP000237000"/>
    </source>
</evidence>
<dbReference type="AlphaFoldDB" id="A0A2P5EEH9"/>
<feature type="non-terminal residue" evidence="1">
    <location>
        <position position="110"/>
    </location>
</feature>
<dbReference type="EMBL" id="JXTC01000170">
    <property type="protein sequence ID" value="PON83938.1"/>
    <property type="molecule type" value="Genomic_DNA"/>
</dbReference>
<dbReference type="OrthoDB" id="1931687at2759"/>
<dbReference type="STRING" id="63057.A0A2P5EEH9"/>
<comment type="caution">
    <text evidence="1">The sequence shown here is derived from an EMBL/GenBank/DDBJ whole genome shotgun (WGS) entry which is preliminary data.</text>
</comment>
<protein>
    <submittedName>
        <fullName evidence="1">Uncharacterized protein</fullName>
    </submittedName>
</protein>
<dbReference type="Pfam" id="PF14223">
    <property type="entry name" value="Retrotran_gag_2"/>
    <property type="match status" value="1"/>
</dbReference>
<proteinExistence type="predicted"/>